<gene>
    <name evidence="2" type="ORF">MJAP1_001153</name>
</gene>
<dbReference type="AlphaFoldDB" id="A0AAF0J9I8"/>
<organism evidence="2 3">
    <name type="scientific">Malassezia japonica</name>
    <dbReference type="NCBI Taxonomy" id="223818"/>
    <lineage>
        <taxon>Eukaryota</taxon>
        <taxon>Fungi</taxon>
        <taxon>Dikarya</taxon>
        <taxon>Basidiomycota</taxon>
        <taxon>Ustilaginomycotina</taxon>
        <taxon>Malasseziomycetes</taxon>
        <taxon>Malasseziales</taxon>
        <taxon>Malasseziaceae</taxon>
        <taxon>Malassezia</taxon>
    </lineage>
</organism>
<dbReference type="PANTHER" id="PTHR39474:SF1">
    <property type="entry name" value="FUNGAL SPECIFIC TRANSCRIPTION FACTOR"/>
    <property type="match status" value="1"/>
</dbReference>
<dbReference type="GeneID" id="85224802"/>
<proteinExistence type="predicted"/>
<evidence type="ECO:0000313" key="2">
    <source>
        <dbReference type="EMBL" id="WFD38205.1"/>
    </source>
</evidence>
<feature type="region of interest" description="Disordered" evidence="1">
    <location>
        <begin position="1"/>
        <end position="25"/>
    </location>
</feature>
<protein>
    <submittedName>
        <fullName evidence="2">Uncharacterized protein</fullName>
    </submittedName>
</protein>
<name>A0AAF0J9I8_9BASI</name>
<sequence>MSHPPESSPQAAAPLALPSKEDAAATKVEVDAPNTVKLDHLGPIVVNSDGTLARVPNWHEMTKDEQERTTRILAKRNQARLEKLRGDVAPPSS</sequence>
<dbReference type="Proteomes" id="UP001217754">
    <property type="component" value="Chromosome 2"/>
</dbReference>
<dbReference type="PANTHER" id="PTHR39474">
    <property type="entry name" value="UNNAMED PRODUCT"/>
    <property type="match status" value="1"/>
</dbReference>
<accession>A0AAF0J9I8</accession>
<dbReference type="EMBL" id="CP119959">
    <property type="protein sequence ID" value="WFD38205.1"/>
    <property type="molecule type" value="Genomic_DNA"/>
</dbReference>
<evidence type="ECO:0000313" key="3">
    <source>
        <dbReference type="Proteomes" id="UP001217754"/>
    </source>
</evidence>
<keyword evidence="3" id="KW-1185">Reference proteome</keyword>
<feature type="compositionally biased region" description="Low complexity" evidence="1">
    <location>
        <begin position="1"/>
        <end position="18"/>
    </location>
</feature>
<dbReference type="RefSeq" id="XP_060121102.1">
    <property type="nucleotide sequence ID" value="XM_060265119.1"/>
</dbReference>
<reference evidence="2" key="1">
    <citation type="submission" date="2023-03" db="EMBL/GenBank/DDBJ databases">
        <title>Mating type loci evolution in Malassezia.</title>
        <authorList>
            <person name="Coelho M.A."/>
        </authorList>
    </citation>
    <scope>NUCLEOTIDE SEQUENCE</scope>
    <source>
        <strain evidence="2">CBS 9431</strain>
    </source>
</reference>
<evidence type="ECO:0000256" key="1">
    <source>
        <dbReference type="SAM" id="MobiDB-lite"/>
    </source>
</evidence>